<dbReference type="PROSITE" id="PS00211">
    <property type="entry name" value="ABC_TRANSPORTER_1"/>
    <property type="match status" value="1"/>
</dbReference>
<keyword evidence="3" id="KW-0813">Transport</keyword>
<evidence type="ECO:0000256" key="8">
    <source>
        <dbReference type="SAM" id="MobiDB-lite"/>
    </source>
</evidence>
<dbReference type="SUPFAM" id="SSF52540">
    <property type="entry name" value="P-loop containing nucleoside triphosphate hydrolases"/>
    <property type="match status" value="1"/>
</dbReference>
<comment type="similarity">
    <text evidence="2">Belongs to the ABC transporter superfamily.</text>
</comment>
<evidence type="ECO:0000256" key="3">
    <source>
        <dbReference type="ARBA" id="ARBA00022448"/>
    </source>
</evidence>
<organism evidence="10 11">
    <name type="scientific">Salipiger marinus</name>
    <dbReference type="NCBI Taxonomy" id="555512"/>
    <lineage>
        <taxon>Bacteria</taxon>
        <taxon>Pseudomonadati</taxon>
        <taxon>Pseudomonadota</taxon>
        <taxon>Alphaproteobacteria</taxon>
        <taxon>Rhodobacterales</taxon>
        <taxon>Roseobacteraceae</taxon>
        <taxon>Salipiger</taxon>
    </lineage>
</organism>
<dbReference type="Gene3D" id="3.40.50.300">
    <property type="entry name" value="P-loop containing nucleotide triphosphate hydrolases"/>
    <property type="match status" value="1"/>
</dbReference>
<dbReference type="CDD" id="cd03257">
    <property type="entry name" value="ABC_NikE_OppD_transporters"/>
    <property type="match status" value="1"/>
</dbReference>
<keyword evidence="7" id="KW-0472">Membrane</keyword>
<evidence type="ECO:0000256" key="2">
    <source>
        <dbReference type="ARBA" id="ARBA00005417"/>
    </source>
</evidence>
<keyword evidence="4" id="KW-1003">Cell membrane</keyword>
<accession>A0A1G8KSH1</accession>
<dbReference type="EMBL" id="FNEJ01000005">
    <property type="protein sequence ID" value="SDI46336.1"/>
    <property type="molecule type" value="Genomic_DNA"/>
</dbReference>
<dbReference type="GO" id="GO:0015833">
    <property type="term" value="P:peptide transport"/>
    <property type="evidence" value="ECO:0007669"/>
    <property type="project" value="InterPro"/>
</dbReference>
<sequence>MLSTPVSNKPAPQSEPLLDVRGLSVSFGRGTSAVPVVMGVDLRVGRQETLCLVGESGSGKSVTSLALMALAPGGAEITGGQVLFEGQDLTAMGPAALGKVRGRRMAMVFQNPAHSLNPILTVGKQLGEIYAWHTRANRRETRERVADLLRQVGITDAHGRLDQFPHELSGGMKQRVCIARALLCDPALILADEPTTNLDVTIQAQILDLLDEIKETFRTSILLVTHDMGVVARMADRISVMYAGRICESGEARAVFRDPQHPYTRALLDSTPRIDMRYEPGARDLPAIGGRPPNPAQRPDGCQFHPRCAEAGEDCRALLPRMTASGPGHAVSCLRRGSRVEENAA</sequence>
<feature type="domain" description="ABC transporter" evidence="9">
    <location>
        <begin position="20"/>
        <end position="268"/>
    </location>
</feature>
<reference evidence="10 11" key="1">
    <citation type="submission" date="2016-10" db="EMBL/GenBank/DDBJ databases">
        <authorList>
            <person name="de Groot N.N."/>
        </authorList>
    </citation>
    <scope>NUCLEOTIDE SEQUENCE [LARGE SCALE GENOMIC DNA]</scope>
    <source>
        <strain evidence="10 11">DSM 26424</strain>
    </source>
</reference>
<comment type="subcellular location">
    <subcellularLocation>
        <location evidence="1">Cell inner membrane</location>
        <topology evidence="1">Peripheral membrane protein</topology>
    </subcellularLocation>
</comment>
<evidence type="ECO:0000256" key="4">
    <source>
        <dbReference type="ARBA" id="ARBA00022475"/>
    </source>
</evidence>
<dbReference type="GO" id="GO:0005524">
    <property type="term" value="F:ATP binding"/>
    <property type="evidence" value="ECO:0007669"/>
    <property type="project" value="UniProtKB-KW"/>
</dbReference>
<evidence type="ECO:0000313" key="11">
    <source>
        <dbReference type="Proteomes" id="UP000199093"/>
    </source>
</evidence>
<dbReference type="InterPro" id="IPR027417">
    <property type="entry name" value="P-loop_NTPase"/>
</dbReference>
<dbReference type="GO" id="GO:0005886">
    <property type="term" value="C:plasma membrane"/>
    <property type="evidence" value="ECO:0007669"/>
    <property type="project" value="UniProtKB-SubCell"/>
</dbReference>
<name>A0A1G8KSH1_9RHOB</name>
<dbReference type="InterPro" id="IPR003439">
    <property type="entry name" value="ABC_transporter-like_ATP-bd"/>
</dbReference>
<evidence type="ECO:0000256" key="1">
    <source>
        <dbReference type="ARBA" id="ARBA00004417"/>
    </source>
</evidence>
<dbReference type="NCBIfam" id="TIGR01727">
    <property type="entry name" value="oligo_HPY"/>
    <property type="match status" value="1"/>
</dbReference>
<dbReference type="AlphaFoldDB" id="A0A1G8KSH1"/>
<evidence type="ECO:0000256" key="7">
    <source>
        <dbReference type="ARBA" id="ARBA00023136"/>
    </source>
</evidence>
<dbReference type="PROSITE" id="PS50893">
    <property type="entry name" value="ABC_TRANSPORTER_2"/>
    <property type="match status" value="1"/>
</dbReference>
<dbReference type="InterPro" id="IPR050388">
    <property type="entry name" value="ABC_Ni/Peptide_Import"/>
</dbReference>
<feature type="region of interest" description="Disordered" evidence="8">
    <location>
        <begin position="284"/>
        <end position="303"/>
    </location>
</feature>
<dbReference type="InterPro" id="IPR003593">
    <property type="entry name" value="AAA+_ATPase"/>
</dbReference>
<dbReference type="PANTHER" id="PTHR43297">
    <property type="entry name" value="OLIGOPEPTIDE TRANSPORT ATP-BINDING PROTEIN APPD"/>
    <property type="match status" value="1"/>
</dbReference>
<dbReference type="RefSeq" id="WP_165616757.1">
    <property type="nucleotide sequence ID" value="NZ_FNEJ01000005.1"/>
</dbReference>
<gene>
    <name evidence="10" type="ORF">SAMN04487993_100549</name>
</gene>
<dbReference type="SMART" id="SM00382">
    <property type="entry name" value="AAA"/>
    <property type="match status" value="1"/>
</dbReference>
<keyword evidence="6 10" id="KW-0067">ATP-binding</keyword>
<evidence type="ECO:0000256" key="5">
    <source>
        <dbReference type="ARBA" id="ARBA00022741"/>
    </source>
</evidence>
<evidence type="ECO:0000313" key="10">
    <source>
        <dbReference type="EMBL" id="SDI46336.1"/>
    </source>
</evidence>
<dbReference type="GO" id="GO:0055085">
    <property type="term" value="P:transmembrane transport"/>
    <property type="evidence" value="ECO:0007669"/>
    <property type="project" value="UniProtKB-ARBA"/>
</dbReference>
<dbReference type="Pfam" id="PF00005">
    <property type="entry name" value="ABC_tran"/>
    <property type="match status" value="1"/>
</dbReference>
<dbReference type="STRING" id="555512.SAMN04487993_100549"/>
<dbReference type="Proteomes" id="UP000199093">
    <property type="component" value="Unassembled WGS sequence"/>
</dbReference>
<dbReference type="PANTHER" id="PTHR43297:SF2">
    <property type="entry name" value="DIPEPTIDE TRANSPORT ATP-BINDING PROTEIN DPPD"/>
    <property type="match status" value="1"/>
</dbReference>
<dbReference type="InterPro" id="IPR013563">
    <property type="entry name" value="Oligopep_ABC_C"/>
</dbReference>
<evidence type="ECO:0000256" key="6">
    <source>
        <dbReference type="ARBA" id="ARBA00022840"/>
    </source>
</evidence>
<keyword evidence="5" id="KW-0547">Nucleotide-binding</keyword>
<dbReference type="FunFam" id="3.40.50.300:FF:000016">
    <property type="entry name" value="Oligopeptide ABC transporter ATP-binding component"/>
    <property type="match status" value="1"/>
</dbReference>
<evidence type="ECO:0000259" key="9">
    <source>
        <dbReference type="PROSITE" id="PS50893"/>
    </source>
</evidence>
<dbReference type="InterPro" id="IPR017871">
    <property type="entry name" value="ABC_transporter-like_CS"/>
</dbReference>
<proteinExistence type="inferred from homology"/>
<dbReference type="GO" id="GO:0016887">
    <property type="term" value="F:ATP hydrolysis activity"/>
    <property type="evidence" value="ECO:0007669"/>
    <property type="project" value="InterPro"/>
</dbReference>
<protein>
    <submittedName>
        <fullName evidence="10">Oligopeptide transport system ATP-binding protein</fullName>
    </submittedName>
</protein>
<dbReference type="Pfam" id="PF08352">
    <property type="entry name" value="oligo_HPY"/>
    <property type="match status" value="1"/>
</dbReference>
<keyword evidence="11" id="KW-1185">Reference proteome</keyword>